<keyword evidence="1" id="KW-0812">Transmembrane</keyword>
<sequence>MNACSSCEALMILQGAASTFLFAVAAVFSALRVYAISGRKWHITLIVLLTSLVPVATAIRSLAVILYGVVLRVDDLIICGYESSGSASVATRSAIATFTCVIASELIVIGVTFSPVFLVTNSFVKIKLQSSIVTVLLKDGALYFVALLLLNVLLLLGNMAPNAYGAFAGYVEAFLPSLGNIIISRFIFNLRDITTAQNDSRRLSHGPAIDCTVSSRAQASESIQFSSKIIANIGAPLNYSTSVDLALEDGDIDDVGCNESDWFEEADDEMQLDAGFEG</sequence>
<keyword evidence="1" id="KW-0472">Membrane</keyword>
<protein>
    <recommendedName>
        <fullName evidence="4">G-protein coupled receptors family 1 profile domain-containing protein</fullName>
    </recommendedName>
</protein>
<evidence type="ECO:0000256" key="1">
    <source>
        <dbReference type="SAM" id="Phobius"/>
    </source>
</evidence>
<proteinExistence type="predicted"/>
<feature type="non-terminal residue" evidence="2">
    <location>
        <position position="1"/>
    </location>
</feature>
<feature type="transmembrane region" description="Helical" evidence="1">
    <location>
        <begin position="163"/>
        <end position="183"/>
    </location>
</feature>
<name>A0A2H3JHQ9_WOLCO</name>
<gene>
    <name evidence="2" type="ORF">WOLCODRAFT_166763</name>
</gene>
<dbReference type="Proteomes" id="UP000218811">
    <property type="component" value="Unassembled WGS sequence"/>
</dbReference>
<evidence type="ECO:0008006" key="4">
    <source>
        <dbReference type="Google" id="ProtNLM"/>
    </source>
</evidence>
<accession>A0A2H3JHQ9</accession>
<organism evidence="2 3">
    <name type="scientific">Wolfiporia cocos (strain MD-104)</name>
    <name type="common">Brown rot fungus</name>
    <dbReference type="NCBI Taxonomy" id="742152"/>
    <lineage>
        <taxon>Eukaryota</taxon>
        <taxon>Fungi</taxon>
        <taxon>Dikarya</taxon>
        <taxon>Basidiomycota</taxon>
        <taxon>Agaricomycotina</taxon>
        <taxon>Agaricomycetes</taxon>
        <taxon>Polyporales</taxon>
        <taxon>Phaeolaceae</taxon>
        <taxon>Wolfiporia</taxon>
    </lineage>
</organism>
<dbReference type="EMBL" id="KB467876">
    <property type="protein sequence ID" value="PCH36224.1"/>
    <property type="molecule type" value="Genomic_DNA"/>
</dbReference>
<keyword evidence="3" id="KW-1185">Reference proteome</keyword>
<dbReference type="OMA" id="WHITLIV"/>
<evidence type="ECO:0000313" key="3">
    <source>
        <dbReference type="Proteomes" id="UP000218811"/>
    </source>
</evidence>
<feature type="transmembrane region" description="Helical" evidence="1">
    <location>
        <begin position="140"/>
        <end position="157"/>
    </location>
</feature>
<feature type="transmembrane region" description="Helical" evidence="1">
    <location>
        <begin position="12"/>
        <end position="31"/>
    </location>
</feature>
<dbReference type="AlphaFoldDB" id="A0A2H3JHQ9"/>
<feature type="transmembrane region" description="Helical" evidence="1">
    <location>
        <begin position="94"/>
        <end position="119"/>
    </location>
</feature>
<reference evidence="2 3" key="1">
    <citation type="journal article" date="2012" name="Science">
        <title>The Paleozoic origin of enzymatic lignin decomposition reconstructed from 31 fungal genomes.</title>
        <authorList>
            <person name="Floudas D."/>
            <person name="Binder M."/>
            <person name="Riley R."/>
            <person name="Barry K."/>
            <person name="Blanchette R.A."/>
            <person name="Henrissat B."/>
            <person name="Martinez A.T."/>
            <person name="Otillar R."/>
            <person name="Spatafora J.W."/>
            <person name="Yadav J.S."/>
            <person name="Aerts A."/>
            <person name="Benoit I."/>
            <person name="Boyd A."/>
            <person name="Carlson A."/>
            <person name="Copeland A."/>
            <person name="Coutinho P.M."/>
            <person name="de Vries R.P."/>
            <person name="Ferreira P."/>
            <person name="Findley K."/>
            <person name="Foster B."/>
            <person name="Gaskell J."/>
            <person name="Glotzer D."/>
            <person name="Gorecki P."/>
            <person name="Heitman J."/>
            <person name="Hesse C."/>
            <person name="Hori C."/>
            <person name="Igarashi K."/>
            <person name="Jurgens J.A."/>
            <person name="Kallen N."/>
            <person name="Kersten P."/>
            <person name="Kohler A."/>
            <person name="Kuees U."/>
            <person name="Kumar T.K.A."/>
            <person name="Kuo A."/>
            <person name="LaButti K."/>
            <person name="Larrondo L.F."/>
            <person name="Lindquist E."/>
            <person name="Ling A."/>
            <person name="Lombard V."/>
            <person name="Lucas S."/>
            <person name="Lundell T."/>
            <person name="Martin R."/>
            <person name="McLaughlin D.J."/>
            <person name="Morgenstern I."/>
            <person name="Morin E."/>
            <person name="Murat C."/>
            <person name="Nagy L.G."/>
            <person name="Nolan M."/>
            <person name="Ohm R.A."/>
            <person name="Patyshakuliyeva A."/>
            <person name="Rokas A."/>
            <person name="Ruiz-Duenas F.J."/>
            <person name="Sabat G."/>
            <person name="Salamov A."/>
            <person name="Samejima M."/>
            <person name="Schmutz J."/>
            <person name="Slot J.C."/>
            <person name="St John F."/>
            <person name="Stenlid J."/>
            <person name="Sun H."/>
            <person name="Sun S."/>
            <person name="Syed K."/>
            <person name="Tsang A."/>
            <person name="Wiebenga A."/>
            <person name="Young D."/>
            <person name="Pisabarro A."/>
            <person name="Eastwood D.C."/>
            <person name="Martin F."/>
            <person name="Cullen D."/>
            <person name="Grigoriev I.V."/>
            <person name="Hibbett D.S."/>
        </authorList>
    </citation>
    <scope>NUCLEOTIDE SEQUENCE [LARGE SCALE GENOMIC DNA]</scope>
    <source>
        <strain evidence="2 3">MD-104</strain>
    </source>
</reference>
<keyword evidence="1" id="KW-1133">Transmembrane helix</keyword>
<feature type="transmembrane region" description="Helical" evidence="1">
    <location>
        <begin position="43"/>
        <end position="67"/>
    </location>
</feature>
<evidence type="ECO:0000313" key="2">
    <source>
        <dbReference type="EMBL" id="PCH36224.1"/>
    </source>
</evidence>
<dbReference type="OrthoDB" id="2804213at2759"/>